<comment type="caution">
    <text evidence="2">The sequence shown here is derived from an EMBL/GenBank/DDBJ whole genome shotgun (WGS) entry which is preliminary data.</text>
</comment>
<dbReference type="Proteomes" id="UP000247152">
    <property type="component" value="Unassembled WGS sequence"/>
</dbReference>
<gene>
    <name evidence="2" type="ORF">DGG96_07385</name>
</gene>
<keyword evidence="1" id="KW-1133">Transmembrane helix</keyword>
<organism evidence="2 3">
    <name type="scientific">Legionella qingyii</name>
    <dbReference type="NCBI Taxonomy" id="2184757"/>
    <lineage>
        <taxon>Bacteria</taxon>
        <taxon>Pseudomonadati</taxon>
        <taxon>Pseudomonadota</taxon>
        <taxon>Gammaproteobacteria</taxon>
        <taxon>Legionellales</taxon>
        <taxon>Legionellaceae</taxon>
        <taxon>Legionella</taxon>
    </lineage>
</organism>
<dbReference type="AlphaFoldDB" id="A0A317U4H9"/>
<proteinExistence type="predicted"/>
<evidence type="ECO:0000313" key="3">
    <source>
        <dbReference type="Proteomes" id="UP000247152"/>
    </source>
</evidence>
<evidence type="ECO:0000256" key="1">
    <source>
        <dbReference type="SAM" id="Phobius"/>
    </source>
</evidence>
<dbReference type="EMBL" id="QHJG01000009">
    <property type="protein sequence ID" value="PWY56309.1"/>
    <property type="molecule type" value="Genomic_DNA"/>
</dbReference>
<name>A0A317U4H9_9GAMM</name>
<evidence type="ECO:0000313" key="2">
    <source>
        <dbReference type="EMBL" id="PWY56309.1"/>
    </source>
</evidence>
<keyword evidence="1" id="KW-0472">Membrane</keyword>
<protein>
    <submittedName>
        <fullName evidence="2">Uncharacterized protein</fullName>
    </submittedName>
</protein>
<sequence>MFKAHQVSSSVKVLGVKVLTGLVRVVTVVMIVVLVVLTKVLVEEIPNNVGTTETKSYVVKAEHYGLGNDLVFST</sequence>
<accession>A0A317U4H9</accession>
<reference evidence="2 3" key="1">
    <citation type="submission" date="2018-05" db="EMBL/GenBank/DDBJ databases">
        <title>Legionella qingyii sp.nov., whole genome shotgun sequence.</title>
        <authorList>
            <person name="Wu H."/>
            <person name="Zhu Q."/>
            <person name="Hu C."/>
        </authorList>
    </citation>
    <scope>NUCLEOTIDE SEQUENCE [LARGE SCALE GENOMIC DNA]</scope>
    <source>
        <strain evidence="2 3">HEB18</strain>
    </source>
</reference>
<keyword evidence="1" id="KW-0812">Transmembrane</keyword>
<feature type="transmembrane region" description="Helical" evidence="1">
    <location>
        <begin position="21"/>
        <end position="42"/>
    </location>
</feature>